<dbReference type="Proteomes" id="UP000244338">
    <property type="component" value="Unassembled WGS sequence"/>
</dbReference>
<keyword evidence="5 10" id="KW-0808">Transferase</keyword>
<dbReference type="PANTHER" id="PTHR39453">
    <property type="entry name" value="PHOSPHATE PROPANOYLTRANSFERASE"/>
    <property type="match status" value="1"/>
</dbReference>
<sequence length="213" mass="23025">MSHDNAHALHETAPAHRTDQPSRTVPIGVSNRHIHLSARDLDILFGPGYTLHILRPLSQPGQFAAEETVTVVGPKGAIHHVRILGPVRKETQIEISRTDAHTLGIDAPLRLSGDIAGTPGARVIGPQGELHLERGVIIAKRHIHFHPDDAERFGVRDHDVVRVAVGTSGERGLVFDDVIARVHPTFALDFHIDVDEANAAGVKTGDVGRVLLS</sequence>
<keyword evidence="8 10" id="KW-0012">Acyltransferase</keyword>
<feature type="compositionally biased region" description="Basic and acidic residues" evidence="11">
    <location>
        <begin position="1"/>
        <end position="20"/>
    </location>
</feature>
<evidence type="ECO:0000256" key="10">
    <source>
        <dbReference type="PIRNR" id="PIRNR010130"/>
    </source>
</evidence>
<evidence type="ECO:0000256" key="2">
    <source>
        <dbReference type="ARBA" id="ARBA00007342"/>
    </source>
</evidence>
<dbReference type="UniPathway" id="UPA00621"/>
<comment type="caution">
    <text evidence="12">The sequence shown here is derived from an EMBL/GenBank/DDBJ whole genome shotgun (WGS) entry which is preliminary data.</text>
</comment>
<feature type="region of interest" description="Disordered" evidence="11">
    <location>
        <begin position="1"/>
        <end position="25"/>
    </location>
</feature>
<evidence type="ECO:0000256" key="5">
    <source>
        <dbReference type="ARBA" id="ARBA00022679"/>
    </source>
</evidence>
<evidence type="ECO:0000256" key="7">
    <source>
        <dbReference type="ARBA" id="ARBA00022833"/>
    </source>
</evidence>
<reference evidence="13" key="1">
    <citation type="journal article" date="2018" name="Sci. Rep.">
        <title>Lignite coal burning seam in the remote Altai Mountains harbors a hydrogen-driven thermophilic microbial community.</title>
        <authorList>
            <person name="Kadnikov V.V."/>
            <person name="Mardanov A.V."/>
            <person name="Ivasenko D.A."/>
            <person name="Antsiferov D.V."/>
            <person name="Beletsky A.V."/>
            <person name="Karnachuk O.V."/>
            <person name="Ravin N.V."/>
        </authorList>
    </citation>
    <scope>NUCLEOTIDE SEQUENCE [LARGE SCALE GENOMIC DNA]</scope>
</reference>
<evidence type="ECO:0000256" key="4">
    <source>
        <dbReference type="ARBA" id="ARBA00020837"/>
    </source>
</evidence>
<dbReference type="InterPro" id="IPR008300">
    <property type="entry name" value="PTAC"/>
</dbReference>
<comment type="function">
    <text evidence="10">Involved in 1,2-propanediol (1,2-PD) degradation by catalyzing the conversion of propanoyl-CoA to propanoyl-phosphate.</text>
</comment>
<comment type="catalytic activity">
    <reaction evidence="9 10">
        <text>propanoyl-CoA + phosphate = propanoyl phosphate + CoA</text>
        <dbReference type="Rhea" id="RHEA:28046"/>
        <dbReference type="ChEBI" id="CHEBI:43474"/>
        <dbReference type="ChEBI" id="CHEBI:57287"/>
        <dbReference type="ChEBI" id="CHEBI:57392"/>
        <dbReference type="ChEBI" id="CHEBI:58933"/>
        <dbReference type="EC" id="2.3.1.222"/>
    </reaction>
</comment>
<keyword evidence="7" id="KW-0862">Zinc</keyword>
<dbReference type="Pfam" id="PF06130">
    <property type="entry name" value="PTAC"/>
    <property type="match status" value="1"/>
</dbReference>
<dbReference type="GO" id="GO:0046872">
    <property type="term" value="F:metal ion binding"/>
    <property type="evidence" value="ECO:0007669"/>
    <property type="project" value="UniProtKB-KW"/>
</dbReference>
<dbReference type="GO" id="GO:0016747">
    <property type="term" value="F:acyltransferase activity, transferring groups other than amino-acyl groups"/>
    <property type="evidence" value="ECO:0007669"/>
    <property type="project" value="InterPro"/>
</dbReference>
<evidence type="ECO:0000313" key="12">
    <source>
        <dbReference type="EMBL" id="PTQ56823.1"/>
    </source>
</evidence>
<keyword evidence="6" id="KW-0479">Metal-binding</keyword>
<evidence type="ECO:0000313" key="13">
    <source>
        <dbReference type="Proteomes" id="UP000244338"/>
    </source>
</evidence>
<comment type="similarity">
    <text evidence="2 10">Belongs to the PduL family.</text>
</comment>
<evidence type="ECO:0000256" key="11">
    <source>
        <dbReference type="SAM" id="MobiDB-lite"/>
    </source>
</evidence>
<evidence type="ECO:0000256" key="8">
    <source>
        <dbReference type="ARBA" id="ARBA00023315"/>
    </source>
</evidence>
<gene>
    <name evidence="12" type="ORF">BSOLF_2625</name>
</gene>
<dbReference type="EMBL" id="PEBX01000018">
    <property type="protein sequence ID" value="PTQ56823.1"/>
    <property type="molecule type" value="Genomic_DNA"/>
</dbReference>
<comment type="pathway">
    <text evidence="10">Polyol metabolism; 1,2-propanediol degradation.</text>
</comment>
<organism evidence="12 13">
    <name type="scientific">Candidatus Carbonibacillus altaicus</name>
    <dbReference type="NCBI Taxonomy" id="2163959"/>
    <lineage>
        <taxon>Bacteria</taxon>
        <taxon>Bacillati</taxon>
        <taxon>Bacillota</taxon>
        <taxon>Bacilli</taxon>
        <taxon>Bacillales</taxon>
        <taxon>Candidatus Carbonibacillus</taxon>
    </lineage>
</organism>
<evidence type="ECO:0000256" key="1">
    <source>
        <dbReference type="ARBA" id="ARBA00001947"/>
    </source>
</evidence>
<dbReference type="GO" id="GO:0051144">
    <property type="term" value="P:1,2-propanediol catabolic process"/>
    <property type="evidence" value="ECO:0007669"/>
    <property type="project" value="UniProtKB-UniPathway"/>
</dbReference>
<comment type="cofactor">
    <cofactor evidence="1">
        <name>Zn(2+)</name>
        <dbReference type="ChEBI" id="CHEBI:29105"/>
    </cofactor>
</comment>
<evidence type="ECO:0000256" key="6">
    <source>
        <dbReference type="ARBA" id="ARBA00022723"/>
    </source>
</evidence>
<evidence type="ECO:0000256" key="3">
    <source>
        <dbReference type="ARBA" id="ARBA00012206"/>
    </source>
</evidence>
<dbReference type="NCBIfam" id="NF011652">
    <property type="entry name" value="PRK15070.1"/>
    <property type="match status" value="1"/>
</dbReference>
<dbReference type="AlphaFoldDB" id="A0A2R6Y2E3"/>
<evidence type="ECO:0000256" key="9">
    <source>
        <dbReference type="ARBA" id="ARBA00047589"/>
    </source>
</evidence>
<name>A0A2R6Y2E3_9BACL</name>
<protein>
    <recommendedName>
        <fullName evidence="4 10">Phosphate propanoyltransferase</fullName>
        <ecNumber evidence="3 10">2.3.1.222</ecNumber>
    </recommendedName>
</protein>
<dbReference type="PIRSF" id="PIRSF010130">
    <property type="entry name" value="PduL"/>
    <property type="match status" value="1"/>
</dbReference>
<dbReference type="PANTHER" id="PTHR39453:SF1">
    <property type="entry name" value="PHOSPHATE PROPANOYLTRANSFERASE"/>
    <property type="match status" value="1"/>
</dbReference>
<proteinExistence type="inferred from homology"/>
<dbReference type="EC" id="2.3.1.222" evidence="3 10"/>
<accession>A0A2R6Y2E3</accession>